<feature type="chain" id="PRO_5043890359" description="Peptidyl-prolyl cis-trans isomerase" evidence="8">
    <location>
        <begin position="26"/>
        <end position="234"/>
    </location>
</feature>
<dbReference type="PRINTS" id="PR01730">
    <property type="entry name" value="INFPOTNTIATR"/>
</dbReference>
<dbReference type="InterPro" id="IPR008104">
    <property type="entry name" value="INFPOTNTIATR"/>
</dbReference>
<keyword evidence="4 6" id="KW-0697">Rotamase</keyword>
<protein>
    <recommendedName>
        <fullName evidence="7">Peptidyl-prolyl cis-trans isomerase</fullName>
        <ecNumber evidence="7">5.2.1.8</ecNumber>
    </recommendedName>
</protein>
<dbReference type="EMBL" id="JACYTR010000003">
    <property type="protein sequence ID" value="MBD8524548.1"/>
    <property type="molecule type" value="Genomic_DNA"/>
</dbReference>
<evidence type="ECO:0000256" key="6">
    <source>
        <dbReference type="PROSITE-ProRule" id="PRU00277"/>
    </source>
</evidence>
<evidence type="ECO:0000256" key="8">
    <source>
        <dbReference type="SAM" id="SignalP"/>
    </source>
</evidence>
<dbReference type="Proteomes" id="UP000613768">
    <property type="component" value="Unassembled WGS sequence"/>
</dbReference>
<dbReference type="InterPro" id="IPR046357">
    <property type="entry name" value="PPIase_dom_sf"/>
</dbReference>
<gene>
    <name evidence="10" type="ORF">IFO71_02235</name>
</gene>
<feature type="domain" description="PPIase FKBP-type" evidence="9">
    <location>
        <begin position="146"/>
        <end position="232"/>
    </location>
</feature>
<keyword evidence="11" id="KW-1185">Reference proteome</keyword>
<reference evidence="10 11" key="1">
    <citation type="submission" date="2020-09" db="EMBL/GenBank/DDBJ databases">
        <title>Pseudoxanthomonas sp. CAU 1598 isolated from sand of Yaerae Beach.</title>
        <authorList>
            <person name="Kim W."/>
        </authorList>
    </citation>
    <scope>NUCLEOTIDE SEQUENCE [LARGE SCALE GENOMIC DNA]</scope>
    <source>
        <strain evidence="10 11">CAU 1598</strain>
    </source>
</reference>
<keyword evidence="5 6" id="KW-0413">Isomerase</keyword>
<dbReference type="SUPFAM" id="SSF54534">
    <property type="entry name" value="FKBP-like"/>
    <property type="match status" value="1"/>
</dbReference>
<dbReference type="PANTHER" id="PTHR43811:SF19">
    <property type="entry name" value="39 KDA FK506-BINDING NUCLEAR PROTEIN"/>
    <property type="match status" value="1"/>
</dbReference>
<dbReference type="PANTHER" id="PTHR43811">
    <property type="entry name" value="FKBP-TYPE PEPTIDYL-PROLYL CIS-TRANS ISOMERASE FKPA"/>
    <property type="match status" value="1"/>
</dbReference>
<keyword evidence="3 8" id="KW-0732">Signal</keyword>
<dbReference type="AlphaFoldDB" id="A0AAW3ZED6"/>
<comment type="caution">
    <text evidence="10">The sequence shown here is derived from an EMBL/GenBank/DDBJ whole genome shotgun (WGS) entry which is preliminary data.</text>
</comment>
<dbReference type="Gene3D" id="3.10.50.40">
    <property type="match status" value="1"/>
</dbReference>
<dbReference type="InterPro" id="IPR001179">
    <property type="entry name" value="PPIase_FKBP_dom"/>
</dbReference>
<sequence>MNSLFRPTLLAAAVAGVLISSSVFAQPKLESEKDKISYVIGTQIGGSIVPIKEEVDLAIVIEAIKASVDGKEPALTPEQAMEVQKAFAQKMQAKQAAKMQEMATKNKAEGEAFMAKNKSEAGVKSTESGLQYRVVTQGSGAKPAATDTVKVHYVGTLLDGTKFDSSVDRGQPAQFALNAVIPGWTEALQLMPVGSKYTLWIPSELGYGDRGTPGPIGPNATLKFEVELLEIVKQ</sequence>
<dbReference type="Pfam" id="PF01346">
    <property type="entry name" value="FKBP_N"/>
    <property type="match status" value="1"/>
</dbReference>
<evidence type="ECO:0000313" key="10">
    <source>
        <dbReference type="EMBL" id="MBD8524548.1"/>
    </source>
</evidence>
<dbReference type="FunFam" id="3.10.50.40:FF:000006">
    <property type="entry name" value="Peptidyl-prolyl cis-trans isomerase"/>
    <property type="match status" value="1"/>
</dbReference>
<dbReference type="GO" id="GO:0006457">
    <property type="term" value="P:protein folding"/>
    <property type="evidence" value="ECO:0007669"/>
    <property type="project" value="InterPro"/>
</dbReference>
<dbReference type="PROSITE" id="PS50059">
    <property type="entry name" value="FKBP_PPIASE"/>
    <property type="match status" value="1"/>
</dbReference>
<comment type="similarity">
    <text evidence="2 7">Belongs to the FKBP-type PPIase family.</text>
</comment>
<dbReference type="InterPro" id="IPR000774">
    <property type="entry name" value="PPIase_FKBP_N"/>
</dbReference>
<evidence type="ECO:0000256" key="4">
    <source>
        <dbReference type="ARBA" id="ARBA00023110"/>
    </source>
</evidence>
<evidence type="ECO:0000259" key="9">
    <source>
        <dbReference type="PROSITE" id="PS50059"/>
    </source>
</evidence>
<dbReference type="GO" id="GO:0003755">
    <property type="term" value="F:peptidyl-prolyl cis-trans isomerase activity"/>
    <property type="evidence" value="ECO:0007669"/>
    <property type="project" value="UniProtKB-UniRule"/>
</dbReference>
<evidence type="ECO:0000256" key="7">
    <source>
        <dbReference type="RuleBase" id="RU003915"/>
    </source>
</evidence>
<organism evidence="10 11">
    <name type="scientific">Pseudomarimonas arenosa</name>
    <dbReference type="NCBI Taxonomy" id="2774145"/>
    <lineage>
        <taxon>Bacteria</taxon>
        <taxon>Pseudomonadati</taxon>
        <taxon>Pseudomonadota</taxon>
        <taxon>Gammaproteobacteria</taxon>
        <taxon>Lysobacterales</taxon>
        <taxon>Lysobacteraceae</taxon>
        <taxon>Pseudomarimonas</taxon>
    </lineage>
</organism>
<accession>A0AAW3ZED6</accession>
<evidence type="ECO:0000256" key="5">
    <source>
        <dbReference type="ARBA" id="ARBA00023235"/>
    </source>
</evidence>
<dbReference type="RefSeq" id="WP_192027896.1">
    <property type="nucleotide sequence ID" value="NZ_JACYTR010000003.1"/>
</dbReference>
<proteinExistence type="inferred from homology"/>
<dbReference type="Pfam" id="PF00254">
    <property type="entry name" value="FKBP_C"/>
    <property type="match status" value="1"/>
</dbReference>
<name>A0AAW3ZED6_9GAMM</name>
<feature type="signal peptide" evidence="8">
    <location>
        <begin position="1"/>
        <end position="25"/>
    </location>
</feature>
<dbReference type="GO" id="GO:0016020">
    <property type="term" value="C:membrane"/>
    <property type="evidence" value="ECO:0007669"/>
    <property type="project" value="InterPro"/>
</dbReference>
<evidence type="ECO:0000256" key="2">
    <source>
        <dbReference type="ARBA" id="ARBA00006577"/>
    </source>
</evidence>
<comment type="catalytic activity">
    <reaction evidence="1 6 7">
        <text>[protein]-peptidylproline (omega=180) = [protein]-peptidylproline (omega=0)</text>
        <dbReference type="Rhea" id="RHEA:16237"/>
        <dbReference type="Rhea" id="RHEA-COMP:10747"/>
        <dbReference type="Rhea" id="RHEA-COMP:10748"/>
        <dbReference type="ChEBI" id="CHEBI:83833"/>
        <dbReference type="ChEBI" id="CHEBI:83834"/>
        <dbReference type="EC" id="5.2.1.8"/>
    </reaction>
</comment>
<dbReference type="Gene3D" id="1.10.287.460">
    <property type="entry name" value="Peptidyl-prolyl cis-trans isomerase, FKBP-type, N-terminal domain"/>
    <property type="match status" value="1"/>
</dbReference>
<evidence type="ECO:0000313" key="11">
    <source>
        <dbReference type="Proteomes" id="UP000613768"/>
    </source>
</evidence>
<evidence type="ECO:0000256" key="1">
    <source>
        <dbReference type="ARBA" id="ARBA00000971"/>
    </source>
</evidence>
<evidence type="ECO:0000256" key="3">
    <source>
        <dbReference type="ARBA" id="ARBA00022729"/>
    </source>
</evidence>
<dbReference type="EC" id="5.2.1.8" evidence="7"/>
<dbReference type="InterPro" id="IPR036944">
    <property type="entry name" value="PPIase_FKBP_N_sf"/>
</dbReference>